<dbReference type="HOGENOM" id="CLU_011646_0_0_1"/>
<dbReference type="EMBL" id="KB308724">
    <property type="protein sequence ID" value="ELT96931.1"/>
    <property type="molecule type" value="Genomic_DNA"/>
</dbReference>
<dbReference type="EMBL" id="AMQN01000284">
    <property type="status" value="NOT_ANNOTATED_CDS"/>
    <property type="molecule type" value="Genomic_DNA"/>
</dbReference>
<accession>R7TZV7</accession>
<dbReference type="PANTHER" id="PTHR34284">
    <property type="entry name" value="FG-GAP REPEAT-CONTAINING PROTEIN"/>
    <property type="match status" value="1"/>
</dbReference>
<name>R7TZV7_CAPTE</name>
<evidence type="ECO:0000313" key="3">
    <source>
        <dbReference type="EnsemblMetazoa" id="CapteP224542"/>
    </source>
</evidence>
<dbReference type="PANTHER" id="PTHR34284:SF1">
    <property type="entry name" value="FG-GAP REPEAT-CONTAINING PROTEIN"/>
    <property type="match status" value="1"/>
</dbReference>
<organism evidence="2">
    <name type="scientific">Capitella teleta</name>
    <name type="common">Polychaete worm</name>
    <dbReference type="NCBI Taxonomy" id="283909"/>
    <lineage>
        <taxon>Eukaryota</taxon>
        <taxon>Metazoa</taxon>
        <taxon>Spiralia</taxon>
        <taxon>Lophotrochozoa</taxon>
        <taxon>Annelida</taxon>
        <taxon>Polychaeta</taxon>
        <taxon>Sedentaria</taxon>
        <taxon>Scolecida</taxon>
        <taxon>Capitellidae</taxon>
        <taxon>Capitella</taxon>
    </lineage>
</organism>
<evidence type="ECO:0008006" key="5">
    <source>
        <dbReference type="Google" id="ProtNLM"/>
    </source>
</evidence>
<feature type="transmembrane region" description="Helical" evidence="1">
    <location>
        <begin position="654"/>
        <end position="675"/>
    </location>
</feature>
<evidence type="ECO:0000313" key="2">
    <source>
        <dbReference type="EMBL" id="ELT96931.1"/>
    </source>
</evidence>
<dbReference type="InterPro" id="IPR028994">
    <property type="entry name" value="Integrin_alpha_N"/>
</dbReference>
<keyword evidence="1" id="KW-0812">Transmembrane</keyword>
<reference evidence="3" key="3">
    <citation type="submission" date="2015-06" db="UniProtKB">
        <authorList>
            <consortium name="EnsemblMetazoa"/>
        </authorList>
    </citation>
    <scope>IDENTIFICATION</scope>
</reference>
<reference evidence="4" key="1">
    <citation type="submission" date="2012-12" db="EMBL/GenBank/DDBJ databases">
        <authorList>
            <person name="Hellsten U."/>
            <person name="Grimwood J."/>
            <person name="Chapman J.A."/>
            <person name="Shapiro H."/>
            <person name="Aerts A."/>
            <person name="Otillar R.P."/>
            <person name="Terry A.Y."/>
            <person name="Boore J.L."/>
            <person name="Simakov O."/>
            <person name="Marletaz F."/>
            <person name="Cho S.-J."/>
            <person name="Edsinger-Gonzales E."/>
            <person name="Havlak P."/>
            <person name="Kuo D.-H."/>
            <person name="Larsson T."/>
            <person name="Lv J."/>
            <person name="Arendt D."/>
            <person name="Savage R."/>
            <person name="Osoegawa K."/>
            <person name="de Jong P."/>
            <person name="Lindberg D.R."/>
            <person name="Seaver E.C."/>
            <person name="Weisblat D.A."/>
            <person name="Putnam N.H."/>
            <person name="Grigoriev I.V."/>
            <person name="Rokhsar D.S."/>
        </authorList>
    </citation>
    <scope>NUCLEOTIDE SEQUENCE</scope>
    <source>
        <strain evidence="4">I ESC-2004</strain>
    </source>
</reference>
<dbReference type="OrthoDB" id="270568at2759"/>
<keyword evidence="1" id="KW-0472">Membrane</keyword>
<protein>
    <recommendedName>
        <fullName evidence="5">FG-GAP repeat-containing protein</fullName>
    </recommendedName>
</protein>
<dbReference type="STRING" id="283909.R7TZV7"/>
<reference evidence="2 4" key="2">
    <citation type="journal article" date="2013" name="Nature">
        <title>Insights into bilaterian evolution from three spiralian genomes.</title>
        <authorList>
            <person name="Simakov O."/>
            <person name="Marletaz F."/>
            <person name="Cho S.J."/>
            <person name="Edsinger-Gonzales E."/>
            <person name="Havlak P."/>
            <person name="Hellsten U."/>
            <person name="Kuo D.H."/>
            <person name="Larsson T."/>
            <person name="Lv J."/>
            <person name="Arendt D."/>
            <person name="Savage R."/>
            <person name="Osoegawa K."/>
            <person name="de Jong P."/>
            <person name="Grimwood J."/>
            <person name="Chapman J.A."/>
            <person name="Shapiro H."/>
            <person name="Aerts A."/>
            <person name="Otillar R.P."/>
            <person name="Terry A.Y."/>
            <person name="Boore J.L."/>
            <person name="Grigoriev I.V."/>
            <person name="Lindberg D.R."/>
            <person name="Seaver E.C."/>
            <person name="Weisblat D.A."/>
            <person name="Putnam N.H."/>
            <person name="Rokhsar D.S."/>
        </authorList>
    </citation>
    <scope>NUCLEOTIDE SEQUENCE</scope>
    <source>
        <strain evidence="2 4">I ESC-2004</strain>
    </source>
</reference>
<proteinExistence type="predicted"/>
<evidence type="ECO:0000313" key="4">
    <source>
        <dbReference type="Proteomes" id="UP000014760"/>
    </source>
</evidence>
<keyword evidence="1" id="KW-1133">Transmembrane helix</keyword>
<dbReference type="OMA" id="HVLICED"/>
<keyword evidence="4" id="KW-1185">Reference proteome</keyword>
<dbReference type="AlphaFoldDB" id="R7TZV7"/>
<dbReference type="Proteomes" id="UP000014760">
    <property type="component" value="Unassembled WGS sequence"/>
</dbReference>
<dbReference type="EnsemblMetazoa" id="CapteT224542">
    <property type="protein sequence ID" value="CapteP224542"/>
    <property type="gene ID" value="CapteG224542"/>
</dbReference>
<gene>
    <name evidence="2" type="ORF">CAPTEDRAFT_224542</name>
</gene>
<evidence type="ECO:0000256" key="1">
    <source>
        <dbReference type="SAM" id="Phobius"/>
    </source>
</evidence>
<sequence length="688" mass="77320">MDGSVTITATSIIKEKLGSVRLQDVVITAVCALLVYLLGAKNQIILTPAWYHHFDAKHFENRRYPVDEERKPQPIVTDFDGDNKMEVVLISNENQLQVLLYNASQKLASKRLQQLQVKHSVVLPLEVNEYGEQEYPVAMETGYIDPYISPEHSRSQVIVVATNNWHVLCYSSTLQLLWQHQLMPLNHSRDHLQMTASALLVSAVKLHKNDQGAIFVGGAYGHKDHHARMKMLLDEQASRAMHQAGDLHTAPDDPTTHFSTFALSGSNGAIRWHHLPGDFETKRSKARVDSHHWKLNLRTHHEEHMGEVHWTKYGESFLQLLPHDWTSLGDTKFDFADLRKKELIIRIESSSALPLVDIIGESLDDYHISGVAYGGLGPHSHHEHIRKPNTLVVHNHKGVEVLDLHVGRPLTRLKVARDKSAYIDVNEDGTLERARLVATDDGCYGEVSTVHPRPLAIFSENVCSALQWWGSGSVFSRLPVAAEDEDCSVPPFFIKSIAVRKGFVNHLLGYTLPSERKGYDTLFLTSQGRLSSFAPNGDLNWQVLTPAQWVEQTTRNWRDPGSIHADVYNHVFKPSATPMSPKVYGRKSVALLLGWDTIALVDLRDGQILGEHSLPCQPIDKPVIADFTNDGQNDFIVTCSSGSITFSVSSEFPIVHTLVIGVFVVLCVLLMTWCCRVDKDNIHHEDMR</sequence>
<dbReference type="SUPFAM" id="SSF69318">
    <property type="entry name" value="Integrin alpha N-terminal domain"/>
    <property type="match status" value="1"/>
</dbReference>